<feature type="coiled-coil region" evidence="9">
    <location>
        <begin position="146"/>
        <end position="173"/>
    </location>
</feature>
<feature type="domain" description="PAC" evidence="12">
    <location>
        <begin position="229"/>
        <end position="281"/>
    </location>
</feature>
<dbReference type="NCBIfam" id="TIGR00229">
    <property type="entry name" value="sensory_box"/>
    <property type="match status" value="2"/>
</dbReference>
<dbReference type="SMART" id="SM00387">
    <property type="entry name" value="HATPase_c"/>
    <property type="match status" value="1"/>
</dbReference>
<sequence>MSEYINVNALQQIDIDEIIEAQEVKSESRESEEGYKRLFELSPDAICVHSNGKIVLVNLAAEKLFDKKKSKDIIGRSILDFVHPDYIDIAQDRIKIIYEGGMITPFIEEKFIANDGSIIDVEIGTSAFRYNHKPAVLVVARNISQRKKMEKKIRESEKLLREITENISDIIAKTDVEGTIKYVTPTKNDILGYGLGNVIGKNLFDFIYLDDKKNVLSKIRKSINTTINQKLEFRCIHIDKHIIWVDGWFNTLLDENNKVIGLILSARDITKQIEAEELIKENKEKTRLLNQAIEYDKFRTDFFANISHELRTPINVILGTLQLMELKFKEIFNENDPKNKGYLKTMKQNCYRLVRLIDNLIDVTKIDAGYFEIHLSNCNIVSVIEEITLSVAEYVENNGISLLFDTEMEERIIACDKEKIERIILNLISNAIKFTNAGGNISVNIFERKDNVVISVKDTGIGIPKEKQECVFDRFIQVDKSLTRSREGSGIGLSLVKALVEMHGGKVFLESEVNVGSEFSFELPIKQLLDSEAVYVNNSLNADNNIQKIHIEFSDIYF</sequence>
<evidence type="ECO:0000256" key="6">
    <source>
        <dbReference type="ARBA" id="ARBA00022777"/>
    </source>
</evidence>
<feature type="domain" description="PAS" evidence="11">
    <location>
        <begin position="156"/>
        <end position="226"/>
    </location>
</feature>
<dbReference type="SUPFAM" id="SSF47384">
    <property type="entry name" value="Homodimeric domain of signal transducing histidine kinase"/>
    <property type="match status" value="1"/>
</dbReference>
<keyword evidence="6" id="KW-0418">Kinase</keyword>
<evidence type="ECO:0000256" key="7">
    <source>
        <dbReference type="ARBA" id="ARBA00022840"/>
    </source>
</evidence>
<feature type="domain" description="PAS" evidence="11">
    <location>
        <begin position="31"/>
        <end position="101"/>
    </location>
</feature>
<dbReference type="PRINTS" id="PR00344">
    <property type="entry name" value="BCTRLSENSOR"/>
</dbReference>
<dbReference type="EC" id="2.7.13.3" evidence="2"/>
<dbReference type="GO" id="GO:0005524">
    <property type="term" value="F:ATP binding"/>
    <property type="evidence" value="ECO:0007669"/>
    <property type="project" value="UniProtKB-KW"/>
</dbReference>
<evidence type="ECO:0000256" key="3">
    <source>
        <dbReference type="ARBA" id="ARBA00022553"/>
    </source>
</evidence>
<reference evidence="13 14" key="1">
    <citation type="submission" date="2018-11" db="EMBL/GenBank/DDBJ databases">
        <title>Genome sequencing and assembly of Clostridium tagluense strain A121.</title>
        <authorList>
            <person name="Murakami T."/>
            <person name="Segawa T."/>
            <person name="Shcherbakova V.A."/>
            <person name="Mori H."/>
            <person name="Yoshimura Y."/>
        </authorList>
    </citation>
    <scope>NUCLEOTIDE SEQUENCE [LARGE SCALE GENOMIC DNA]</scope>
    <source>
        <strain evidence="13 14">A121</strain>
    </source>
</reference>
<dbReference type="InterPro" id="IPR013767">
    <property type="entry name" value="PAS_fold"/>
</dbReference>
<keyword evidence="4" id="KW-0808">Transferase</keyword>
<dbReference type="CDD" id="cd00082">
    <property type="entry name" value="HisKA"/>
    <property type="match status" value="1"/>
</dbReference>
<evidence type="ECO:0000259" key="11">
    <source>
        <dbReference type="PROSITE" id="PS50112"/>
    </source>
</evidence>
<keyword evidence="9" id="KW-0175">Coiled coil</keyword>
<dbReference type="InterPro" id="IPR005467">
    <property type="entry name" value="His_kinase_dom"/>
</dbReference>
<dbReference type="GO" id="GO:0005886">
    <property type="term" value="C:plasma membrane"/>
    <property type="evidence" value="ECO:0007669"/>
    <property type="project" value="TreeGrafter"/>
</dbReference>
<dbReference type="RefSeq" id="WP_185732624.1">
    <property type="nucleotide sequence ID" value="NZ_BHYK01000007.1"/>
</dbReference>
<accession>A0A401UK41</accession>
<comment type="caution">
    <text evidence="13">The sequence shown here is derived from an EMBL/GenBank/DDBJ whole genome shotgun (WGS) entry which is preliminary data.</text>
</comment>
<dbReference type="Gene3D" id="3.30.565.10">
    <property type="entry name" value="Histidine kinase-like ATPase, C-terminal domain"/>
    <property type="match status" value="1"/>
</dbReference>
<dbReference type="Proteomes" id="UP000287872">
    <property type="component" value="Unassembled WGS sequence"/>
</dbReference>
<keyword evidence="3" id="KW-0597">Phosphoprotein</keyword>
<dbReference type="SUPFAM" id="SSF55874">
    <property type="entry name" value="ATPase domain of HSP90 chaperone/DNA topoisomerase II/histidine kinase"/>
    <property type="match status" value="1"/>
</dbReference>
<keyword evidence="8" id="KW-0902">Two-component regulatory system</keyword>
<keyword evidence="5" id="KW-0547">Nucleotide-binding</keyword>
<dbReference type="InterPro" id="IPR000700">
    <property type="entry name" value="PAS-assoc_C"/>
</dbReference>
<evidence type="ECO:0000259" key="10">
    <source>
        <dbReference type="PROSITE" id="PS50109"/>
    </source>
</evidence>
<evidence type="ECO:0000256" key="2">
    <source>
        <dbReference type="ARBA" id="ARBA00012438"/>
    </source>
</evidence>
<dbReference type="PANTHER" id="PTHR43047">
    <property type="entry name" value="TWO-COMPONENT HISTIDINE PROTEIN KINASE"/>
    <property type="match status" value="1"/>
</dbReference>
<dbReference type="InterPro" id="IPR035965">
    <property type="entry name" value="PAS-like_dom_sf"/>
</dbReference>
<dbReference type="Gene3D" id="3.30.450.20">
    <property type="entry name" value="PAS domain"/>
    <property type="match status" value="2"/>
</dbReference>
<dbReference type="InterPro" id="IPR004358">
    <property type="entry name" value="Sig_transdc_His_kin-like_C"/>
</dbReference>
<dbReference type="InterPro" id="IPR036890">
    <property type="entry name" value="HATPase_C_sf"/>
</dbReference>
<dbReference type="GO" id="GO:0000155">
    <property type="term" value="F:phosphorelay sensor kinase activity"/>
    <property type="evidence" value="ECO:0007669"/>
    <property type="project" value="InterPro"/>
</dbReference>
<evidence type="ECO:0000256" key="8">
    <source>
        <dbReference type="ARBA" id="ARBA00023012"/>
    </source>
</evidence>
<feature type="domain" description="Histidine kinase" evidence="10">
    <location>
        <begin position="305"/>
        <end position="527"/>
    </location>
</feature>
<proteinExistence type="predicted"/>
<dbReference type="SMART" id="SM00091">
    <property type="entry name" value="PAS"/>
    <property type="match status" value="2"/>
</dbReference>
<evidence type="ECO:0000313" key="14">
    <source>
        <dbReference type="Proteomes" id="UP000287872"/>
    </source>
</evidence>
<dbReference type="EMBL" id="BHYK01000007">
    <property type="protein sequence ID" value="GCD09898.1"/>
    <property type="molecule type" value="Genomic_DNA"/>
</dbReference>
<evidence type="ECO:0000256" key="9">
    <source>
        <dbReference type="SAM" id="Coils"/>
    </source>
</evidence>
<dbReference type="InterPro" id="IPR013655">
    <property type="entry name" value="PAS_fold_3"/>
</dbReference>
<dbReference type="InterPro" id="IPR003661">
    <property type="entry name" value="HisK_dim/P_dom"/>
</dbReference>
<keyword evidence="14" id="KW-1185">Reference proteome</keyword>
<dbReference type="SMART" id="SM00388">
    <property type="entry name" value="HisKA"/>
    <property type="match status" value="1"/>
</dbReference>
<dbReference type="Gene3D" id="1.10.287.130">
    <property type="match status" value="1"/>
</dbReference>
<protein>
    <recommendedName>
        <fullName evidence="2">histidine kinase</fullName>
        <ecNumber evidence="2">2.7.13.3</ecNumber>
    </recommendedName>
</protein>
<dbReference type="CDD" id="cd00130">
    <property type="entry name" value="PAS"/>
    <property type="match status" value="2"/>
</dbReference>
<dbReference type="PANTHER" id="PTHR43047:SF72">
    <property type="entry name" value="OSMOSENSING HISTIDINE PROTEIN KINASE SLN1"/>
    <property type="match status" value="1"/>
</dbReference>
<dbReference type="Pfam" id="PF08447">
    <property type="entry name" value="PAS_3"/>
    <property type="match status" value="1"/>
</dbReference>
<dbReference type="SUPFAM" id="SSF55785">
    <property type="entry name" value="PYP-like sensor domain (PAS domain)"/>
    <property type="match status" value="2"/>
</dbReference>
<dbReference type="Pfam" id="PF02518">
    <property type="entry name" value="HATPase_c"/>
    <property type="match status" value="1"/>
</dbReference>
<evidence type="ECO:0000256" key="1">
    <source>
        <dbReference type="ARBA" id="ARBA00000085"/>
    </source>
</evidence>
<evidence type="ECO:0000313" key="13">
    <source>
        <dbReference type="EMBL" id="GCD09898.1"/>
    </source>
</evidence>
<dbReference type="Pfam" id="PF00989">
    <property type="entry name" value="PAS"/>
    <property type="match status" value="1"/>
</dbReference>
<comment type="catalytic activity">
    <reaction evidence="1">
        <text>ATP + protein L-histidine = ADP + protein N-phospho-L-histidine.</text>
        <dbReference type="EC" id="2.7.13.3"/>
    </reaction>
</comment>
<evidence type="ECO:0000256" key="4">
    <source>
        <dbReference type="ARBA" id="ARBA00022679"/>
    </source>
</evidence>
<dbReference type="InterPro" id="IPR000014">
    <property type="entry name" value="PAS"/>
</dbReference>
<dbReference type="InterPro" id="IPR003594">
    <property type="entry name" value="HATPase_dom"/>
</dbReference>
<gene>
    <name evidence="13" type="ORF">Ctaglu_15210</name>
</gene>
<dbReference type="Pfam" id="PF00512">
    <property type="entry name" value="HisKA"/>
    <property type="match status" value="1"/>
</dbReference>
<dbReference type="FunFam" id="3.30.565.10:FF:000037">
    <property type="entry name" value="Hybrid sensor histidine kinase/response regulator"/>
    <property type="match status" value="1"/>
</dbReference>
<evidence type="ECO:0000259" key="12">
    <source>
        <dbReference type="PROSITE" id="PS50113"/>
    </source>
</evidence>
<dbReference type="GO" id="GO:0009927">
    <property type="term" value="F:histidine phosphotransfer kinase activity"/>
    <property type="evidence" value="ECO:0007669"/>
    <property type="project" value="TreeGrafter"/>
</dbReference>
<dbReference type="InterPro" id="IPR036097">
    <property type="entry name" value="HisK_dim/P_sf"/>
</dbReference>
<dbReference type="PROSITE" id="PS50112">
    <property type="entry name" value="PAS"/>
    <property type="match status" value="2"/>
</dbReference>
<dbReference type="GO" id="GO:0006355">
    <property type="term" value="P:regulation of DNA-templated transcription"/>
    <property type="evidence" value="ECO:0007669"/>
    <property type="project" value="InterPro"/>
</dbReference>
<dbReference type="AlphaFoldDB" id="A0A401UK41"/>
<dbReference type="SMART" id="SM00086">
    <property type="entry name" value="PAC"/>
    <property type="match status" value="2"/>
</dbReference>
<name>A0A401UK41_9CLOT</name>
<organism evidence="13 14">
    <name type="scientific">Clostridium tagluense</name>
    <dbReference type="NCBI Taxonomy" id="360422"/>
    <lineage>
        <taxon>Bacteria</taxon>
        <taxon>Bacillati</taxon>
        <taxon>Bacillota</taxon>
        <taxon>Clostridia</taxon>
        <taxon>Eubacteriales</taxon>
        <taxon>Clostridiaceae</taxon>
        <taxon>Clostridium</taxon>
    </lineage>
</organism>
<evidence type="ECO:0000256" key="5">
    <source>
        <dbReference type="ARBA" id="ARBA00022741"/>
    </source>
</evidence>
<dbReference type="PROSITE" id="PS50109">
    <property type="entry name" value="HIS_KIN"/>
    <property type="match status" value="1"/>
</dbReference>
<dbReference type="InterPro" id="IPR001610">
    <property type="entry name" value="PAC"/>
</dbReference>
<dbReference type="PROSITE" id="PS50113">
    <property type="entry name" value="PAC"/>
    <property type="match status" value="1"/>
</dbReference>
<dbReference type="CDD" id="cd16922">
    <property type="entry name" value="HATPase_EvgS-ArcB-TorS-like"/>
    <property type="match status" value="1"/>
</dbReference>
<keyword evidence="7" id="KW-0067">ATP-binding</keyword>